<keyword evidence="1" id="KW-0812">Transmembrane</keyword>
<feature type="chain" id="PRO_5041706240" evidence="2">
    <location>
        <begin position="23"/>
        <end position="65"/>
    </location>
</feature>
<evidence type="ECO:0000313" key="4">
    <source>
        <dbReference type="RefSeq" id="XP_054852602.1"/>
    </source>
</evidence>
<feature type="transmembrane region" description="Helical" evidence="1">
    <location>
        <begin position="38"/>
        <end position="59"/>
    </location>
</feature>
<dbReference type="CTD" id="142464963"/>
<organism evidence="3 4">
    <name type="scientific">Eublepharis macularius</name>
    <name type="common">Leopard gecko</name>
    <name type="synonym">Cyrtodactylus macularius</name>
    <dbReference type="NCBI Taxonomy" id="481883"/>
    <lineage>
        <taxon>Eukaryota</taxon>
        <taxon>Metazoa</taxon>
        <taxon>Chordata</taxon>
        <taxon>Craniata</taxon>
        <taxon>Vertebrata</taxon>
        <taxon>Euteleostomi</taxon>
        <taxon>Lepidosauria</taxon>
        <taxon>Squamata</taxon>
        <taxon>Bifurcata</taxon>
        <taxon>Gekkota</taxon>
        <taxon>Eublepharidae</taxon>
        <taxon>Eublepharinae</taxon>
        <taxon>Eublepharis</taxon>
    </lineage>
</organism>
<gene>
    <name evidence="4" type="primary">C13H12orf76</name>
</gene>
<reference evidence="4" key="1">
    <citation type="submission" date="2025-08" db="UniProtKB">
        <authorList>
            <consortium name="RefSeq"/>
        </authorList>
    </citation>
    <scope>IDENTIFICATION</scope>
    <source>
        <tissue evidence="4">Blood</tissue>
    </source>
</reference>
<dbReference type="GeneID" id="129341436"/>
<dbReference type="Proteomes" id="UP001190640">
    <property type="component" value="Chromosome 13"/>
</dbReference>
<keyword evidence="1" id="KW-0472">Membrane</keyword>
<keyword evidence="1" id="KW-1133">Transmembrane helix</keyword>
<protein>
    <submittedName>
        <fullName evidence="4">Uncharacterized protein C12orf76 homolog</fullName>
    </submittedName>
</protein>
<keyword evidence="2" id="KW-0732">Signal</keyword>
<accession>A0AA97LHW3</accession>
<evidence type="ECO:0000256" key="1">
    <source>
        <dbReference type="SAM" id="Phobius"/>
    </source>
</evidence>
<feature type="signal peptide" evidence="2">
    <location>
        <begin position="1"/>
        <end position="22"/>
    </location>
</feature>
<dbReference type="RefSeq" id="XP_054852602.1">
    <property type="nucleotide sequence ID" value="XM_054996627.1"/>
</dbReference>
<dbReference type="KEGG" id="emc:129341436"/>
<evidence type="ECO:0000256" key="2">
    <source>
        <dbReference type="SAM" id="SignalP"/>
    </source>
</evidence>
<keyword evidence="3" id="KW-1185">Reference proteome</keyword>
<dbReference type="AlphaFoldDB" id="A0AA97LHW3"/>
<name>A0AA97LHW3_EUBMA</name>
<sequence>MLARRGQAAGLLLLALAGEAAADARSRPYAVLRAQNLVLMGSVFSILLIAMILLAVCVYKPLRRR</sequence>
<evidence type="ECO:0000313" key="3">
    <source>
        <dbReference type="Proteomes" id="UP001190640"/>
    </source>
</evidence>
<proteinExistence type="predicted"/>